<reference evidence="1" key="1">
    <citation type="submission" date="2022-10" db="EMBL/GenBank/DDBJ databases">
        <authorList>
            <person name="Chen Y."/>
            <person name="Dougan E. K."/>
            <person name="Chan C."/>
            <person name="Rhodes N."/>
            <person name="Thang M."/>
        </authorList>
    </citation>
    <scope>NUCLEOTIDE SEQUENCE</scope>
</reference>
<sequence length="114" mass="12766">MGFHVEEAVALEVHHVAPMPISQENLQRLASHNFVENQPKLRCDRPTVPRSPALQALESHRHCPRQRVQILDHQLENLGNTFASGKVCGWWSSSIPRDPLGGTLDVELSLACWA</sequence>
<dbReference type="Proteomes" id="UP001152797">
    <property type="component" value="Unassembled WGS sequence"/>
</dbReference>
<protein>
    <submittedName>
        <fullName evidence="1">Uncharacterized protein</fullName>
    </submittedName>
</protein>
<dbReference type="AlphaFoldDB" id="A0A9P1G6M3"/>
<dbReference type="EMBL" id="CAMXCT020003031">
    <property type="protein sequence ID" value="CAL1155423.1"/>
    <property type="molecule type" value="Genomic_DNA"/>
</dbReference>
<proteinExistence type="predicted"/>
<keyword evidence="3" id="KW-1185">Reference proteome</keyword>
<dbReference type="EMBL" id="CAMXCT030003031">
    <property type="protein sequence ID" value="CAL4789360.1"/>
    <property type="molecule type" value="Genomic_DNA"/>
</dbReference>
<accession>A0A9P1G6M3</accession>
<gene>
    <name evidence="1" type="ORF">C1SCF055_LOCUS28034</name>
</gene>
<comment type="caution">
    <text evidence="1">The sequence shown here is derived from an EMBL/GenBank/DDBJ whole genome shotgun (WGS) entry which is preliminary data.</text>
</comment>
<evidence type="ECO:0000313" key="1">
    <source>
        <dbReference type="EMBL" id="CAI4002048.1"/>
    </source>
</evidence>
<name>A0A9P1G6M3_9DINO</name>
<evidence type="ECO:0000313" key="2">
    <source>
        <dbReference type="EMBL" id="CAL1155423.1"/>
    </source>
</evidence>
<reference evidence="2" key="2">
    <citation type="submission" date="2024-04" db="EMBL/GenBank/DDBJ databases">
        <authorList>
            <person name="Chen Y."/>
            <person name="Shah S."/>
            <person name="Dougan E. K."/>
            <person name="Thang M."/>
            <person name="Chan C."/>
        </authorList>
    </citation>
    <scope>NUCLEOTIDE SEQUENCE [LARGE SCALE GENOMIC DNA]</scope>
</reference>
<dbReference type="EMBL" id="CAMXCT010003031">
    <property type="protein sequence ID" value="CAI4002048.1"/>
    <property type="molecule type" value="Genomic_DNA"/>
</dbReference>
<organism evidence="1">
    <name type="scientific">Cladocopium goreaui</name>
    <dbReference type="NCBI Taxonomy" id="2562237"/>
    <lineage>
        <taxon>Eukaryota</taxon>
        <taxon>Sar</taxon>
        <taxon>Alveolata</taxon>
        <taxon>Dinophyceae</taxon>
        <taxon>Suessiales</taxon>
        <taxon>Symbiodiniaceae</taxon>
        <taxon>Cladocopium</taxon>
    </lineage>
</organism>
<evidence type="ECO:0000313" key="3">
    <source>
        <dbReference type="Proteomes" id="UP001152797"/>
    </source>
</evidence>